<name>A0A0D6PI71_9PROT</name>
<keyword evidence="1" id="KW-0732">Signal</keyword>
<proteinExistence type="predicted"/>
<evidence type="ECO:0008006" key="4">
    <source>
        <dbReference type="Google" id="ProtNLM"/>
    </source>
</evidence>
<keyword evidence="3" id="KW-1185">Reference proteome</keyword>
<protein>
    <recommendedName>
        <fullName evidence="4">Glycoamylase-like domain-containing protein</fullName>
    </recommendedName>
</protein>
<reference evidence="2 3" key="1">
    <citation type="submission" date="2012-11" db="EMBL/GenBank/DDBJ databases">
        <title>Whole genome sequence of Acidocella aminolytica 101 = DSM 11237.</title>
        <authorList>
            <person name="Azuma Y."/>
            <person name="Higashiura N."/>
            <person name="Hirakawa H."/>
            <person name="Matsushita K."/>
        </authorList>
    </citation>
    <scope>NUCLEOTIDE SEQUENCE [LARGE SCALE GENOMIC DNA]</scope>
    <source>
        <strain evidence="3">101 / DSM 11237</strain>
    </source>
</reference>
<evidence type="ECO:0000313" key="2">
    <source>
        <dbReference type="EMBL" id="GAN80524.1"/>
    </source>
</evidence>
<evidence type="ECO:0000313" key="3">
    <source>
        <dbReference type="Proteomes" id="UP000032668"/>
    </source>
</evidence>
<gene>
    <name evidence="2" type="ORF">Aam_049_026</name>
</gene>
<organism evidence="2 3">
    <name type="scientific">Acidocella aminolytica 101 = DSM 11237</name>
    <dbReference type="NCBI Taxonomy" id="1120923"/>
    <lineage>
        <taxon>Bacteria</taxon>
        <taxon>Pseudomonadati</taxon>
        <taxon>Pseudomonadota</taxon>
        <taxon>Alphaproteobacteria</taxon>
        <taxon>Acetobacterales</taxon>
        <taxon>Acidocellaceae</taxon>
        <taxon>Acidocella</taxon>
    </lineage>
</organism>
<evidence type="ECO:0000256" key="1">
    <source>
        <dbReference type="SAM" id="SignalP"/>
    </source>
</evidence>
<accession>A0A0D6PI71</accession>
<dbReference type="OrthoDB" id="1171174at2"/>
<sequence length="389" mass="40944">MNKLTRRGFCTGALLVPALAQAKAALGQQLVTALLGQMAALGDGPVLLNSYLVKTGPGADDFDLTQANAAYVYDNALAGLLLLAAGHKAQAQRIGDALAIAQAHDRHFHDGRLRNGYAAGPMTTPAKLPGFWNKKTKQWDEDPYQVGTDTGPVAWAMLLWAALGMTAPANKAGNFLDEKLRAPLGYYGGFYGFDATQQKLTWESTEQNLDSAVAFRNLGRAEDFAHATAFVHAAYDARQGLFKTGLTPTGKPGAMVAADAGIWPYLAGLGSAASAKHAIRKLQHGLGIGFSDASNGIWLEGTAFAALALKTMHAVLAKAFLGTVSANLSPQGYVFATIGPELTTGLTVGPSLKKGMPPQNFNYYRRPSLSATSWAGLAALGVNPLRNAT</sequence>
<dbReference type="STRING" id="1120923.SAMN02746095_03116"/>
<feature type="chain" id="PRO_5002310082" description="Glycoamylase-like domain-containing protein" evidence="1">
    <location>
        <begin position="23"/>
        <end position="389"/>
    </location>
</feature>
<dbReference type="Proteomes" id="UP000032668">
    <property type="component" value="Unassembled WGS sequence"/>
</dbReference>
<dbReference type="RefSeq" id="WP_048878935.1">
    <property type="nucleotide sequence ID" value="NZ_BANC01000048.1"/>
</dbReference>
<comment type="caution">
    <text evidence="2">The sequence shown here is derived from an EMBL/GenBank/DDBJ whole genome shotgun (WGS) entry which is preliminary data.</text>
</comment>
<dbReference type="AlphaFoldDB" id="A0A0D6PI71"/>
<dbReference type="EMBL" id="BANC01000048">
    <property type="protein sequence ID" value="GAN80524.1"/>
    <property type="molecule type" value="Genomic_DNA"/>
</dbReference>
<feature type="signal peptide" evidence="1">
    <location>
        <begin position="1"/>
        <end position="22"/>
    </location>
</feature>